<evidence type="ECO:0000313" key="3">
    <source>
        <dbReference type="Proteomes" id="UP000252415"/>
    </source>
</evidence>
<feature type="transmembrane region" description="Helical" evidence="1">
    <location>
        <begin position="37"/>
        <end position="59"/>
    </location>
</feature>
<keyword evidence="1" id="KW-0472">Membrane</keyword>
<keyword evidence="3" id="KW-1185">Reference proteome</keyword>
<keyword evidence="1" id="KW-1133">Transmembrane helix</keyword>
<keyword evidence="1" id="KW-0812">Transmembrane</keyword>
<accession>A0A368VLC6</accession>
<dbReference type="AlphaFoldDB" id="A0A368VLC6"/>
<dbReference type="Pfam" id="PF04286">
    <property type="entry name" value="DUF445"/>
    <property type="match status" value="1"/>
</dbReference>
<organism evidence="2 3">
    <name type="scientific">Paenibacillus prosopidis</name>
    <dbReference type="NCBI Taxonomy" id="630520"/>
    <lineage>
        <taxon>Bacteria</taxon>
        <taxon>Bacillati</taxon>
        <taxon>Bacillota</taxon>
        <taxon>Bacilli</taxon>
        <taxon>Bacillales</taxon>
        <taxon>Paenibacillaceae</taxon>
        <taxon>Paenibacillus</taxon>
    </lineage>
</organism>
<dbReference type="GO" id="GO:0005886">
    <property type="term" value="C:plasma membrane"/>
    <property type="evidence" value="ECO:0007669"/>
    <property type="project" value="TreeGrafter"/>
</dbReference>
<dbReference type="InterPro" id="IPR007383">
    <property type="entry name" value="DUF445"/>
</dbReference>
<name>A0A368VLC6_9BACL</name>
<protein>
    <submittedName>
        <fullName evidence="2">Uncharacterized membrane-anchored protein YjiN (DUF445 family)</fullName>
    </submittedName>
</protein>
<comment type="caution">
    <text evidence="2">The sequence shown here is derived from an EMBL/GenBank/DDBJ whole genome shotgun (WGS) entry which is preliminary data.</text>
</comment>
<gene>
    <name evidence="2" type="ORF">DFP97_11663</name>
</gene>
<sequence length="444" mass="50776">MAMRKKANRSLFLLAILFAGAACSVYVYPDKWWSQMLLYTSEAGLVGALADLFAVTVLFRHPFGWKWIPHTAIIPKNRDKLIEGVANMVEQQLLSQDLLKEKVKQISLVETAIAWVERRPAGTLSEQGWKLLSGLLAKIDLKGLSITLDEQARKSLGKINLSPYAGKALKWAMDKGDFQSWLSQVVEYASTRVSDEKTKLVIREMLANEKEKFVNKGSVFSKWLKKMAVEIAESTNALNLDDAANTLYDDLLSLIKDLRNPRHELRVLLESMVYQLADNLQNREDLSAAINEWRDEMLEKISLLPSIEAILESFRKLLTQDAGMQLAAVQKHTVNQSDIKQLINRFIATYWDWFKTNQETKNWLEQYAQRFVYKIIETEHAIIGMIVRKTLDSFTEQRLVHFIESKVETDLQRIRINGAYIGAALGAAFYLVLYGVYEPLLKLL</sequence>
<proteinExistence type="predicted"/>
<dbReference type="PROSITE" id="PS51257">
    <property type="entry name" value="PROKAR_LIPOPROTEIN"/>
    <property type="match status" value="1"/>
</dbReference>
<dbReference type="OrthoDB" id="9769590at2"/>
<evidence type="ECO:0000313" key="2">
    <source>
        <dbReference type="EMBL" id="RCW42501.1"/>
    </source>
</evidence>
<dbReference type="PANTHER" id="PTHR38442">
    <property type="entry name" value="INNER MEMBRANE PROTEIN-RELATED"/>
    <property type="match status" value="1"/>
</dbReference>
<evidence type="ECO:0000256" key="1">
    <source>
        <dbReference type="SAM" id="Phobius"/>
    </source>
</evidence>
<dbReference type="RefSeq" id="WP_114382674.1">
    <property type="nucleotide sequence ID" value="NZ_QPJD01000016.1"/>
</dbReference>
<dbReference type="PANTHER" id="PTHR38442:SF1">
    <property type="entry name" value="INNER MEMBRANE PROTEIN"/>
    <property type="match status" value="1"/>
</dbReference>
<dbReference type="EMBL" id="QPJD01000016">
    <property type="protein sequence ID" value="RCW42501.1"/>
    <property type="molecule type" value="Genomic_DNA"/>
</dbReference>
<dbReference type="Proteomes" id="UP000252415">
    <property type="component" value="Unassembled WGS sequence"/>
</dbReference>
<feature type="transmembrane region" description="Helical" evidence="1">
    <location>
        <begin position="418"/>
        <end position="437"/>
    </location>
</feature>
<reference evidence="2 3" key="1">
    <citation type="submission" date="2018-07" db="EMBL/GenBank/DDBJ databases">
        <title>Genomic Encyclopedia of Type Strains, Phase III (KMG-III): the genomes of soil and plant-associated and newly described type strains.</title>
        <authorList>
            <person name="Whitman W."/>
        </authorList>
    </citation>
    <scope>NUCLEOTIDE SEQUENCE [LARGE SCALE GENOMIC DNA]</scope>
    <source>
        <strain evidence="2 3">CECT 7506</strain>
    </source>
</reference>